<gene>
    <name evidence="2" type="ORF">M2650_01620</name>
</gene>
<protein>
    <submittedName>
        <fullName evidence="2">Uncharacterized protein</fullName>
    </submittedName>
</protein>
<organism evidence="2 3">
    <name type="scientific">Luteimonas galliterrae</name>
    <dbReference type="NCBI Taxonomy" id="2940486"/>
    <lineage>
        <taxon>Bacteria</taxon>
        <taxon>Pseudomonadati</taxon>
        <taxon>Pseudomonadota</taxon>
        <taxon>Gammaproteobacteria</taxon>
        <taxon>Lysobacterales</taxon>
        <taxon>Lysobacteraceae</taxon>
        <taxon>Luteimonas</taxon>
    </lineage>
</organism>
<dbReference type="Proteomes" id="UP001431217">
    <property type="component" value="Unassembled WGS sequence"/>
</dbReference>
<feature type="chain" id="PRO_5045800690" evidence="1">
    <location>
        <begin position="24"/>
        <end position="108"/>
    </location>
</feature>
<comment type="caution">
    <text evidence="2">The sequence shown here is derived from an EMBL/GenBank/DDBJ whole genome shotgun (WGS) entry which is preliminary data.</text>
</comment>
<feature type="signal peptide" evidence="1">
    <location>
        <begin position="1"/>
        <end position="23"/>
    </location>
</feature>
<sequence>MNKQLLAALLAIPAVLSAGHASANPWLNGTQINGLSAPAPDFRLNDTQINGLPVPAAADICCLNGTQINGLVAPGPIVQLIQSQSSAAAPNWSALQVSGMTVRLASGI</sequence>
<name>A0ABT0MEQ5_9GAMM</name>
<evidence type="ECO:0000256" key="1">
    <source>
        <dbReference type="SAM" id="SignalP"/>
    </source>
</evidence>
<evidence type="ECO:0000313" key="2">
    <source>
        <dbReference type="EMBL" id="MCL1633345.1"/>
    </source>
</evidence>
<proteinExistence type="predicted"/>
<evidence type="ECO:0000313" key="3">
    <source>
        <dbReference type="Proteomes" id="UP001431217"/>
    </source>
</evidence>
<keyword evidence="1" id="KW-0732">Signal</keyword>
<accession>A0ABT0MEQ5</accession>
<reference evidence="2 3" key="1">
    <citation type="submission" date="2022-05" db="EMBL/GenBank/DDBJ databases">
        <title>Luteimonas sp. SX5, whole genome shotgun sequencing project.</title>
        <authorList>
            <person name="Zhao G."/>
            <person name="Shen L."/>
        </authorList>
    </citation>
    <scope>NUCLEOTIDE SEQUENCE [LARGE SCALE GENOMIC DNA]</scope>
    <source>
        <strain evidence="2 3">SX5</strain>
    </source>
</reference>
<dbReference type="EMBL" id="JAMBEP010000001">
    <property type="protein sequence ID" value="MCL1633345.1"/>
    <property type="molecule type" value="Genomic_DNA"/>
</dbReference>
<keyword evidence="3" id="KW-1185">Reference proteome</keyword>
<dbReference type="RefSeq" id="WP_249470364.1">
    <property type="nucleotide sequence ID" value="NZ_JAMBEP010000001.1"/>
</dbReference>